<dbReference type="PANTHER" id="PTHR43782">
    <property type="entry name" value="ARGINASE"/>
    <property type="match status" value="1"/>
</dbReference>
<dbReference type="SUPFAM" id="SSF52768">
    <property type="entry name" value="Arginase/deacetylase"/>
    <property type="match status" value="1"/>
</dbReference>
<dbReference type="PROSITE" id="PS51409">
    <property type="entry name" value="ARGINASE_2"/>
    <property type="match status" value="1"/>
</dbReference>
<gene>
    <name evidence="5" type="ORF">K3169_18080</name>
</gene>
<evidence type="ECO:0000256" key="2">
    <source>
        <dbReference type="ARBA" id="ARBA00022801"/>
    </source>
</evidence>
<dbReference type="EMBL" id="CP081201">
    <property type="protein sequence ID" value="UXZ94274.1"/>
    <property type="molecule type" value="Genomic_DNA"/>
</dbReference>
<reference evidence="5" key="1">
    <citation type="submission" date="2021-08" db="EMBL/GenBank/DDBJ databases">
        <title>Complete genome sequence of Pseudomonas phytophila.</title>
        <authorList>
            <person name="Weir B.S."/>
            <person name="Templeton M.D."/>
            <person name="Arshed S."/>
            <person name="Andersen M.T."/>
            <person name="Jayaraman J."/>
        </authorList>
    </citation>
    <scope>NUCLEOTIDE SEQUENCE</scope>
    <source>
        <strain evidence="5">ICMP 23753</strain>
    </source>
</reference>
<comment type="similarity">
    <text evidence="4">Belongs to the arginase family.</text>
</comment>
<organism evidence="5 6">
    <name type="scientific">Pseudomonas phytophila</name>
    <dbReference type="NCBI Taxonomy" id="2867264"/>
    <lineage>
        <taxon>Bacteria</taxon>
        <taxon>Pseudomonadati</taxon>
        <taxon>Pseudomonadota</taxon>
        <taxon>Gammaproteobacteria</taxon>
        <taxon>Pseudomonadales</taxon>
        <taxon>Pseudomonadaceae</taxon>
        <taxon>Pseudomonas</taxon>
    </lineage>
</organism>
<accession>A0ABY6F8R7</accession>
<name>A0ABY6F8R7_9PSED</name>
<dbReference type="PANTHER" id="PTHR43782:SF3">
    <property type="entry name" value="ARGINASE"/>
    <property type="match status" value="1"/>
</dbReference>
<keyword evidence="2" id="KW-0378">Hydrolase</keyword>
<dbReference type="InterPro" id="IPR023696">
    <property type="entry name" value="Ureohydrolase_dom_sf"/>
</dbReference>
<evidence type="ECO:0000256" key="3">
    <source>
        <dbReference type="ARBA" id="ARBA00023211"/>
    </source>
</evidence>
<dbReference type="InterPro" id="IPR006035">
    <property type="entry name" value="Ureohydrolase"/>
</dbReference>
<evidence type="ECO:0000256" key="4">
    <source>
        <dbReference type="PROSITE-ProRule" id="PRU00742"/>
    </source>
</evidence>
<keyword evidence="6" id="KW-1185">Reference proteome</keyword>
<evidence type="ECO:0000313" key="5">
    <source>
        <dbReference type="EMBL" id="UXZ94274.1"/>
    </source>
</evidence>
<keyword evidence="3" id="KW-0464">Manganese</keyword>
<dbReference type="RefSeq" id="WP_263267323.1">
    <property type="nucleotide sequence ID" value="NZ_CP081201.1"/>
</dbReference>
<evidence type="ECO:0000256" key="1">
    <source>
        <dbReference type="ARBA" id="ARBA00022723"/>
    </source>
</evidence>
<dbReference type="CDD" id="cd09999">
    <property type="entry name" value="Arginase-like_1"/>
    <property type="match status" value="1"/>
</dbReference>
<proteinExistence type="inferred from homology"/>
<evidence type="ECO:0000313" key="6">
    <source>
        <dbReference type="Proteomes" id="UP001063228"/>
    </source>
</evidence>
<protein>
    <submittedName>
        <fullName evidence="5">Arginase family protein</fullName>
    </submittedName>
</protein>
<sequence length="298" mass="32683">MANASDKTLRLLFPQWQGGNNAPYFFGAQLLSWLAPETNGPVEEVPVAKPDGKPLQNENGIVARQSLLEQLSHARQLIEKHQPDRMVVLGGDCLVDLAPFAYLNERYDGELAVLWVDAHPDVLTPKEFEHAHAMVLGNLLGEGDPDFARAVKRPLKPANVMYAGLQETMDVETATIKRLGLRSASPADLANTSEPVLTWLKETGARHLAIHLDLDVLDPSIFRSLLFAQPNVPADTFEGIAQGKMTMDQVVRLLHDVANVVDVVGMGVAEHLPWDALALKNMLASLPLLGNVYRRADT</sequence>
<keyword evidence="1" id="KW-0479">Metal-binding</keyword>
<dbReference type="Proteomes" id="UP001063228">
    <property type="component" value="Chromosome"/>
</dbReference>
<dbReference type="Gene3D" id="3.40.800.10">
    <property type="entry name" value="Ureohydrolase domain"/>
    <property type="match status" value="1"/>
</dbReference>
<dbReference type="Pfam" id="PF00491">
    <property type="entry name" value="Arginase"/>
    <property type="match status" value="1"/>
</dbReference>